<proteinExistence type="inferred from homology"/>
<dbReference type="RefSeq" id="WP_252466405.1">
    <property type="nucleotide sequence ID" value="NZ_JALBWM010000038.1"/>
</dbReference>
<sequence>MDLFTAVEARRSIKHYDASAQMSSSEFHQLIQATMLSPTSYNIQHWRFLRVTDPALRSELKDAAWGQEQVEDASELIILCADINAWKDRPERYWADAPKEVQAVLVPMLTSFYEGKPQLQRDEAIRSCGLAAQTMMLAAKAQGYDSGAMVGFDPDRVAEIINLPDSYLIGMIIVVGKAKKSAKGRGGQLPMDEVLFENSF</sequence>
<comment type="similarity">
    <text evidence="1">Belongs to the nitroreductase family.</text>
</comment>
<accession>A0A9X2EM42</accession>
<dbReference type="PANTHER" id="PTHR43673:SF12">
    <property type="entry name" value="PROTEIN DRGA"/>
    <property type="match status" value="1"/>
</dbReference>
<dbReference type="InterPro" id="IPR029479">
    <property type="entry name" value="Nitroreductase"/>
</dbReference>
<dbReference type="CDD" id="cd02137">
    <property type="entry name" value="MhqN-like"/>
    <property type="match status" value="1"/>
</dbReference>
<dbReference type="Gene3D" id="3.40.109.10">
    <property type="entry name" value="NADH Oxidase"/>
    <property type="match status" value="1"/>
</dbReference>
<dbReference type="GO" id="GO:0016491">
    <property type="term" value="F:oxidoreductase activity"/>
    <property type="evidence" value="ECO:0007669"/>
    <property type="project" value="UniProtKB-KW"/>
</dbReference>
<dbReference type="AlphaFoldDB" id="A0A9X2EM42"/>
<evidence type="ECO:0000313" key="4">
    <source>
        <dbReference type="EMBL" id="MCO1334774.1"/>
    </source>
</evidence>
<protein>
    <submittedName>
        <fullName evidence="4">Nitroreductase family protein</fullName>
    </submittedName>
</protein>
<gene>
    <name evidence="4" type="ORF">MO867_10525</name>
</gene>
<dbReference type="EMBL" id="JALBWM010000038">
    <property type="protein sequence ID" value="MCO1334774.1"/>
    <property type="molecule type" value="Genomic_DNA"/>
</dbReference>
<keyword evidence="2" id="KW-0560">Oxidoreductase</keyword>
<dbReference type="Proteomes" id="UP001139028">
    <property type="component" value="Unassembled WGS sequence"/>
</dbReference>
<organism evidence="4 5">
    <name type="scientific">Microbulbifer okhotskensis</name>
    <dbReference type="NCBI Taxonomy" id="2926617"/>
    <lineage>
        <taxon>Bacteria</taxon>
        <taxon>Pseudomonadati</taxon>
        <taxon>Pseudomonadota</taxon>
        <taxon>Gammaproteobacteria</taxon>
        <taxon>Cellvibrionales</taxon>
        <taxon>Microbulbiferaceae</taxon>
        <taxon>Microbulbifer</taxon>
    </lineage>
</organism>
<evidence type="ECO:0000259" key="3">
    <source>
        <dbReference type="Pfam" id="PF00881"/>
    </source>
</evidence>
<evidence type="ECO:0000313" key="5">
    <source>
        <dbReference type="Proteomes" id="UP001139028"/>
    </source>
</evidence>
<feature type="domain" description="Nitroreductase" evidence="3">
    <location>
        <begin position="8"/>
        <end position="177"/>
    </location>
</feature>
<comment type="caution">
    <text evidence="4">The sequence shown here is derived from an EMBL/GenBank/DDBJ whole genome shotgun (WGS) entry which is preliminary data.</text>
</comment>
<name>A0A9X2EM42_9GAMM</name>
<dbReference type="SUPFAM" id="SSF55469">
    <property type="entry name" value="FMN-dependent nitroreductase-like"/>
    <property type="match status" value="1"/>
</dbReference>
<dbReference type="Pfam" id="PF00881">
    <property type="entry name" value="Nitroreductase"/>
    <property type="match status" value="1"/>
</dbReference>
<keyword evidence="5" id="KW-1185">Reference proteome</keyword>
<dbReference type="PANTHER" id="PTHR43673">
    <property type="entry name" value="NAD(P)H NITROREDUCTASE YDGI-RELATED"/>
    <property type="match status" value="1"/>
</dbReference>
<evidence type="ECO:0000256" key="2">
    <source>
        <dbReference type="ARBA" id="ARBA00023002"/>
    </source>
</evidence>
<dbReference type="InterPro" id="IPR000415">
    <property type="entry name" value="Nitroreductase-like"/>
</dbReference>
<reference evidence="4" key="1">
    <citation type="journal article" date="2022" name="Arch. Microbiol.">
        <title>Microbulbifer okhotskensis sp. nov., isolated from a deep bottom sediment of the Okhotsk Sea.</title>
        <authorList>
            <person name="Romanenko L."/>
            <person name="Kurilenko V."/>
            <person name="Otstavnykh N."/>
            <person name="Velansky P."/>
            <person name="Isaeva M."/>
            <person name="Mikhailov V."/>
        </authorList>
    </citation>
    <scope>NUCLEOTIDE SEQUENCE</scope>
    <source>
        <strain evidence="4">OS29</strain>
    </source>
</reference>
<evidence type="ECO:0000256" key="1">
    <source>
        <dbReference type="ARBA" id="ARBA00007118"/>
    </source>
</evidence>